<organism evidence="5 6">
    <name type="scientific">Variovorax soli</name>
    <dbReference type="NCBI Taxonomy" id="376815"/>
    <lineage>
        <taxon>Bacteria</taxon>
        <taxon>Pseudomonadati</taxon>
        <taxon>Pseudomonadota</taxon>
        <taxon>Betaproteobacteria</taxon>
        <taxon>Burkholderiales</taxon>
        <taxon>Comamonadaceae</taxon>
        <taxon>Variovorax</taxon>
    </lineage>
</organism>
<gene>
    <name evidence="5" type="ORF">J2739_003584</name>
</gene>
<comment type="caution">
    <text evidence="5">The sequence shown here is derived from an EMBL/GenBank/DDBJ whole genome shotgun (WGS) entry which is preliminary data.</text>
</comment>
<reference evidence="5 6" key="1">
    <citation type="submission" date="2023-07" db="EMBL/GenBank/DDBJ databases">
        <title>Sorghum-associated microbial communities from plants grown in Nebraska, USA.</title>
        <authorList>
            <person name="Schachtman D."/>
        </authorList>
    </citation>
    <scope>NUCLEOTIDE SEQUENCE [LARGE SCALE GENOMIC DNA]</scope>
    <source>
        <strain evidence="5 6">DS1781</strain>
    </source>
</reference>
<feature type="domain" description="HTH araC/xylS-type" evidence="4">
    <location>
        <begin position="230"/>
        <end position="328"/>
    </location>
</feature>
<dbReference type="Proteomes" id="UP001184230">
    <property type="component" value="Unassembled WGS sequence"/>
</dbReference>
<keyword evidence="6" id="KW-1185">Reference proteome</keyword>
<dbReference type="PANTHER" id="PTHR47894">
    <property type="entry name" value="HTH-TYPE TRANSCRIPTIONAL REGULATOR GADX"/>
    <property type="match status" value="1"/>
</dbReference>
<keyword evidence="3" id="KW-0804">Transcription</keyword>
<dbReference type="Pfam" id="PF12833">
    <property type="entry name" value="HTH_18"/>
    <property type="match status" value="1"/>
</dbReference>
<dbReference type="InterPro" id="IPR009057">
    <property type="entry name" value="Homeodomain-like_sf"/>
</dbReference>
<evidence type="ECO:0000256" key="1">
    <source>
        <dbReference type="ARBA" id="ARBA00023015"/>
    </source>
</evidence>
<dbReference type="Gene3D" id="1.10.10.60">
    <property type="entry name" value="Homeodomain-like"/>
    <property type="match status" value="1"/>
</dbReference>
<keyword evidence="2" id="KW-0238">DNA-binding</keyword>
<dbReference type="SUPFAM" id="SSF46689">
    <property type="entry name" value="Homeodomain-like"/>
    <property type="match status" value="1"/>
</dbReference>
<evidence type="ECO:0000256" key="2">
    <source>
        <dbReference type="ARBA" id="ARBA00023125"/>
    </source>
</evidence>
<dbReference type="SMART" id="SM00342">
    <property type="entry name" value="HTH_ARAC"/>
    <property type="match status" value="1"/>
</dbReference>
<sequence length="337" mass="37394">MTALVRAAALTNFAEVAQELGYDPGAALRKAGLRAQLIRQPDQLVEADRVARLLEEAARHTGCESFGLRIAARRQLSNFGPISLLLMHQPTLRQVLLTLIEHLHLLNERLAIQVEDVGRMVVLREELTVSAAGRQSIELAIGVLYRMCGALLGEQWQPASVSFTHGPPSSQAFHRRFFKCRIEFDGAFNGLVCQAADLDVPNPGADPVLADYARKMIAALPGDRERSIEQEVRKAIYLMLPTGRATCKSVAMGLGMSMRTLQRELDARALTFKQLINEVRQDLARRYVVNARYNLGEVAAMLGYSTHSAFTRWFGTQFGCSPESWRSHSARPPDRAA</sequence>
<evidence type="ECO:0000313" key="5">
    <source>
        <dbReference type="EMBL" id="MDR6537803.1"/>
    </source>
</evidence>
<evidence type="ECO:0000256" key="3">
    <source>
        <dbReference type="ARBA" id="ARBA00023163"/>
    </source>
</evidence>
<accession>A0ABU1NH75</accession>
<dbReference type="RefSeq" id="WP_309904010.1">
    <property type="nucleotide sequence ID" value="NZ_JAVDRF010000007.1"/>
</dbReference>
<evidence type="ECO:0000313" key="6">
    <source>
        <dbReference type="Proteomes" id="UP001184230"/>
    </source>
</evidence>
<dbReference type="PROSITE" id="PS01124">
    <property type="entry name" value="HTH_ARAC_FAMILY_2"/>
    <property type="match status" value="1"/>
</dbReference>
<name>A0ABU1NH75_9BURK</name>
<dbReference type="EMBL" id="JAVDRF010000007">
    <property type="protein sequence ID" value="MDR6537803.1"/>
    <property type="molecule type" value="Genomic_DNA"/>
</dbReference>
<keyword evidence="1" id="KW-0805">Transcription regulation</keyword>
<evidence type="ECO:0000259" key="4">
    <source>
        <dbReference type="PROSITE" id="PS01124"/>
    </source>
</evidence>
<dbReference type="Pfam" id="PF12625">
    <property type="entry name" value="Arabinose_bd"/>
    <property type="match status" value="1"/>
</dbReference>
<proteinExistence type="predicted"/>
<protein>
    <submittedName>
        <fullName evidence="5">AraC-like DNA-binding protein</fullName>
    </submittedName>
</protein>
<dbReference type="InterPro" id="IPR032687">
    <property type="entry name" value="AraC-type_N"/>
</dbReference>
<dbReference type="InterPro" id="IPR018060">
    <property type="entry name" value="HTH_AraC"/>
</dbReference>
<dbReference type="PANTHER" id="PTHR47894:SF4">
    <property type="entry name" value="HTH-TYPE TRANSCRIPTIONAL REGULATOR GADX"/>
    <property type="match status" value="1"/>
</dbReference>